<evidence type="ECO:0000313" key="12">
    <source>
        <dbReference type="EMBL" id="KAH8699153.1"/>
    </source>
</evidence>
<dbReference type="RefSeq" id="XP_046073617.1">
    <property type="nucleotide sequence ID" value="XM_046213991.1"/>
</dbReference>
<dbReference type="GO" id="GO:0033897">
    <property type="term" value="F:ribonuclease T2 activity"/>
    <property type="evidence" value="ECO:0007669"/>
    <property type="project" value="UniProtKB-EC"/>
</dbReference>
<feature type="active site" evidence="9">
    <location>
        <position position="74"/>
    </location>
</feature>
<dbReference type="GeneID" id="70244278"/>
<dbReference type="InterPro" id="IPR001568">
    <property type="entry name" value="RNase_T2-like"/>
</dbReference>
<comment type="caution">
    <text evidence="12">The sequence shown here is derived from an EMBL/GenBank/DDBJ whole genome shotgun (WGS) entry which is preliminary data.</text>
</comment>
<dbReference type="SUPFAM" id="SSF55895">
    <property type="entry name" value="Ribonuclease Rh-like"/>
    <property type="match status" value="1"/>
</dbReference>
<dbReference type="Pfam" id="PF00445">
    <property type="entry name" value="Ribonuclease_T2"/>
    <property type="match status" value="1"/>
</dbReference>
<evidence type="ECO:0000256" key="2">
    <source>
        <dbReference type="ARBA" id="ARBA00012571"/>
    </source>
</evidence>
<dbReference type="InterPro" id="IPR033130">
    <property type="entry name" value="RNase_T2_His_AS_2"/>
</dbReference>
<name>A0AAD4KXN3_9EURO</name>
<organism evidence="12 13">
    <name type="scientific">Talaromyces proteolyticus</name>
    <dbReference type="NCBI Taxonomy" id="1131652"/>
    <lineage>
        <taxon>Eukaryota</taxon>
        <taxon>Fungi</taxon>
        <taxon>Dikarya</taxon>
        <taxon>Ascomycota</taxon>
        <taxon>Pezizomycotina</taxon>
        <taxon>Eurotiomycetes</taxon>
        <taxon>Eurotiomycetidae</taxon>
        <taxon>Eurotiales</taxon>
        <taxon>Trichocomaceae</taxon>
        <taxon>Talaromyces</taxon>
        <taxon>Talaromyces sect. Bacilispori</taxon>
    </lineage>
</organism>
<dbReference type="PROSITE" id="PS00530">
    <property type="entry name" value="RNASE_T2_1"/>
    <property type="match status" value="1"/>
</dbReference>
<evidence type="ECO:0000256" key="10">
    <source>
        <dbReference type="RuleBase" id="RU004328"/>
    </source>
</evidence>
<feature type="chain" id="PRO_5041985381" description="ribonuclease T2" evidence="11">
    <location>
        <begin position="20"/>
        <end position="259"/>
    </location>
</feature>
<dbReference type="EMBL" id="JAJTJA010000005">
    <property type="protein sequence ID" value="KAH8699153.1"/>
    <property type="molecule type" value="Genomic_DNA"/>
</dbReference>
<dbReference type="PROSITE" id="PS51257">
    <property type="entry name" value="PROKAR_LIPOPROTEIN"/>
    <property type="match status" value="1"/>
</dbReference>
<dbReference type="EC" id="4.6.1.19" evidence="2"/>
<keyword evidence="4" id="KW-0255">Endonuclease</keyword>
<evidence type="ECO:0000256" key="8">
    <source>
        <dbReference type="ARBA" id="ARBA00023239"/>
    </source>
</evidence>
<dbReference type="CDD" id="cd01061">
    <property type="entry name" value="RNase_T2_euk"/>
    <property type="match status" value="1"/>
</dbReference>
<sequence>MSRALGLLAIGAAVNGVLASIQTCNNNSSSISCSSGSSSATGSCCLEAPGGLLLQTQFWDTNPAVGPSDSWGIHGLWPDNCDGTYQSNCDSSRAYNDITTLLQNAGKGDLLTYMNKYWQSNDESPEAFWEHEWSTHGTCINTIDPTCYSNYKTGDEAVDFFQRVVTLFKTLDTYTALNAAGITPSSSKTYSLSDIVAAAGKNHNGKEVYFSCKSGELNAASYYFNLRGNAINGQYVAVDSPQKSNCPSSGIKYLPKSGN</sequence>
<evidence type="ECO:0000256" key="7">
    <source>
        <dbReference type="ARBA" id="ARBA00023180"/>
    </source>
</evidence>
<dbReference type="GO" id="GO:0003723">
    <property type="term" value="F:RNA binding"/>
    <property type="evidence" value="ECO:0007669"/>
    <property type="project" value="InterPro"/>
</dbReference>
<evidence type="ECO:0000256" key="11">
    <source>
        <dbReference type="SAM" id="SignalP"/>
    </source>
</evidence>
<comment type="similarity">
    <text evidence="1 10">Belongs to the RNase T2 family.</text>
</comment>
<accession>A0AAD4KXN3</accession>
<dbReference type="Proteomes" id="UP001201262">
    <property type="component" value="Unassembled WGS sequence"/>
</dbReference>
<keyword evidence="8" id="KW-0456">Lyase</keyword>
<evidence type="ECO:0000313" key="13">
    <source>
        <dbReference type="Proteomes" id="UP001201262"/>
    </source>
</evidence>
<dbReference type="PANTHER" id="PTHR11240">
    <property type="entry name" value="RIBONUCLEASE T2"/>
    <property type="match status" value="1"/>
</dbReference>
<dbReference type="PANTHER" id="PTHR11240:SF22">
    <property type="entry name" value="RIBONUCLEASE T2"/>
    <property type="match status" value="1"/>
</dbReference>
<dbReference type="InterPro" id="IPR036430">
    <property type="entry name" value="RNase_T2-like_sf"/>
</dbReference>
<dbReference type="AlphaFoldDB" id="A0AAD4KXN3"/>
<keyword evidence="13" id="KW-1185">Reference proteome</keyword>
<dbReference type="InterPro" id="IPR033697">
    <property type="entry name" value="Ribonuclease_T2_eukaryotic"/>
</dbReference>
<feature type="active site" evidence="9">
    <location>
        <position position="132"/>
    </location>
</feature>
<feature type="active site" evidence="9">
    <location>
        <position position="136"/>
    </location>
</feature>
<dbReference type="GO" id="GO:0005576">
    <property type="term" value="C:extracellular region"/>
    <property type="evidence" value="ECO:0007669"/>
    <property type="project" value="TreeGrafter"/>
</dbReference>
<dbReference type="FunFam" id="3.90.730.10:FF:000004">
    <property type="entry name" value="Ribonuclease T2-like"/>
    <property type="match status" value="1"/>
</dbReference>
<dbReference type="PROSITE" id="PS00531">
    <property type="entry name" value="RNASE_T2_2"/>
    <property type="match status" value="1"/>
</dbReference>
<protein>
    <recommendedName>
        <fullName evidence="2">ribonuclease T2</fullName>
        <ecNumber evidence="2">4.6.1.19</ecNumber>
    </recommendedName>
</protein>
<dbReference type="GO" id="GO:0016787">
    <property type="term" value="F:hydrolase activity"/>
    <property type="evidence" value="ECO:0007669"/>
    <property type="project" value="UniProtKB-KW"/>
</dbReference>
<dbReference type="GO" id="GO:0006401">
    <property type="term" value="P:RNA catabolic process"/>
    <property type="evidence" value="ECO:0007669"/>
    <property type="project" value="TreeGrafter"/>
</dbReference>
<keyword evidence="7" id="KW-0325">Glycoprotein</keyword>
<evidence type="ECO:0000256" key="1">
    <source>
        <dbReference type="ARBA" id="ARBA00007469"/>
    </source>
</evidence>
<evidence type="ECO:0000256" key="5">
    <source>
        <dbReference type="ARBA" id="ARBA00022801"/>
    </source>
</evidence>
<keyword evidence="3" id="KW-0540">Nuclease</keyword>
<evidence type="ECO:0000256" key="4">
    <source>
        <dbReference type="ARBA" id="ARBA00022759"/>
    </source>
</evidence>
<keyword evidence="11" id="KW-0732">Signal</keyword>
<evidence type="ECO:0000256" key="3">
    <source>
        <dbReference type="ARBA" id="ARBA00022722"/>
    </source>
</evidence>
<keyword evidence="6" id="KW-1015">Disulfide bond</keyword>
<gene>
    <name evidence="12" type="ORF">BGW36DRAFT_358658</name>
</gene>
<feature type="signal peptide" evidence="11">
    <location>
        <begin position="1"/>
        <end position="19"/>
    </location>
</feature>
<keyword evidence="5" id="KW-0378">Hydrolase</keyword>
<evidence type="ECO:0000256" key="9">
    <source>
        <dbReference type="PIRSR" id="PIRSR633697-1"/>
    </source>
</evidence>
<dbReference type="Gene3D" id="3.90.730.10">
    <property type="entry name" value="Ribonuclease T2-like"/>
    <property type="match status" value="1"/>
</dbReference>
<proteinExistence type="inferred from homology"/>
<evidence type="ECO:0000256" key="6">
    <source>
        <dbReference type="ARBA" id="ARBA00023157"/>
    </source>
</evidence>
<reference evidence="12" key="1">
    <citation type="submission" date="2021-12" db="EMBL/GenBank/DDBJ databases">
        <title>Convergent genome expansion in fungi linked to evolution of root-endophyte symbiosis.</title>
        <authorList>
            <consortium name="DOE Joint Genome Institute"/>
            <person name="Ke Y.-H."/>
            <person name="Bonito G."/>
            <person name="Liao H.-L."/>
            <person name="Looney B."/>
            <person name="Rojas-Flechas A."/>
            <person name="Nash J."/>
            <person name="Hameed K."/>
            <person name="Schadt C."/>
            <person name="Martin F."/>
            <person name="Crous P.W."/>
            <person name="Miettinen O."/>
            <person name="Magnuson J.K."/>
            <person name="Labbe J."/>
            <person name="Jacobson D."/>
            <person name="Doktycz M.J."/>
            <person name="Veneault-Fourrey C."/>
            <person name="Kuo A."/>
            <person name="Mondo S."/>
            <person name="Calhoun S."/>
            <person name="Riley R."/>
            <person name="Ohm R."/>
            <person name="LaButti K."/>
            <person name="Andreopoulos B."/>
            <person name="Pangilinan J."/>
            <person name="Nolan M."/>
            <person name="Tritt A."/>
            <person name="Clum A."/>
            <person name="Lipzen A."/>
            <person name="Daum C."/>
            <person name="Barry K."/>
            <person name="Grigoriev I.V."/>
            <person name="Vilgalys R."/>
        </authorList>
    </citation>
    <scope>NUCLEOTIDE SEQUENCE</scope>
    <source>
        <strain evidence="12">PMI_201</strain>
    </source>
</reference>
<dbReference type="InterPro" id="IPR018188">
    <property type="entry name" value="RNase_T2_His_AS_1"/>
</dbReference>